<evidence type="ECO:0000259" key="5">
    <source>
        <dbReference type="PROSITE" id="PS50893"/>
    </source>
</evidence>
<accession>G9XE86</accession>
<dbReference type="FunFam" id="3.40.50.300:FF:000134">
    <property type="entry name" value="Iron-enterobactin ABC transporter ATP-binding protein"/>
    <property type="match status" value="1"/>
</dbReference>
<keyword evidence="3" id="KW-0547">Nucleotide-binding</keyword>
<dbReference type="PANTHER" id="PTHR42734">
    <property type="entry name" value="METAL TRANSPORT SYSTEM ATP-BINDING PROTEIN TM_0124-RELATED"/>
    <property type="match status" value="1"/>
</dbReference>
<dbReference type="AlphaFoldDB" id="G9XE86"/>
<dbReference type="SUPFAM" id="SSF52540">
    <property type="entry name" value="P-loop containing nucleoside triphosphate hydrolases"/>
    <property type="match status" value="1"/>
</dbReference>
<comment type="similarity">
    <text evidence="1">Belongs to the ABC transporter superfamily.</text>
</comment>
<dbReference type="InterPro" id="IPR050153">
    <property type="entry name" value="Metal_Ion_Import_ABC"/>
</dbReference>
<evidence type="ECO:0000313" key="7">
    <source>
        <dbReference type="Proteomes" id="UP000003379"/>
    </source>
</evidence>
<keyword evidence="2" id="KW-0813">Transport</keyword>
<keyword evidence="4" id="KW-0067">ATP-binding</keyword>
<dbReference type="InterPro" id="IPR017871">
    <property type="entry name" value="ABC_transporter-like_CS"/>
</dbReference>
<dbReference type="GO" id="GO:0016887">
    <property type="term" value="F:ATP hydrolysis activity"/>
    <property type="evidence" value="ECO:0007669"/>
    <property type="project" value="InterPro"/>
</dbReference>
<dbReference type="InterPro" id="IPR003593">
    <property type="entry name" value="AAA+_ATPase"/>
</dbReference>
<gene>
    <name evidence="6" type="ORF">HMPREF9628_00430</name>
</gene>
<feature type="domain" description="ABC transporter" evidence="5">
    <location>
        <begin position="5"/>
        <end position="222"/>
    </location>
</feature>
<dbReference type="PROSITE" id="PS50893">
    <property type="entry name" value="ABC_TRANSPORTER_2"/>
    <property type="match status" value="1"/>
</dbReference>
<dbReference type="Proteomes" id="UP000003379">
    <property type="component" value="Unassembled WGS sequence"/>
</dbReference>
<proteinExistence type="inferred from homology"/>
<evidence type="ECO:0000313" key="6">
    <source>
        <dbReference type="EMBL" id="EHL18744.1"/>
    </source>
</evidence>
<dbReference type="CDD" id="cd03235">
    <property type="entry name" value="ABC_Metallic_Cations"/>
    <property type="match status" value="1"/>
</dbReference>
<dbReference type="SMART" id="SM00382">
    <property type="entry name" value="AAA"/>
    <property type="match status" value="1"/>
</dbReference>
<organism evidence="6 7">
    <name type="scientific">Peptoanaerobacter stomatis</name>
    <dbReference type="NCBI Taxonomy" id="796937"/>
    <lineage>
        <taxon>Bacteria</taxon>
        <taxon>Bacillati</taxon>
        <taxon>Bacillota</taxon>
        <taxon>Clostridia</taxon>
        <taxon>Peptostreptococcales</taxon>
        <taxon>Filifactoraceae</taxon>
        <taxon>Peptoanaerobacter</taxon>
    </lineage>
</organism>
<dbReference type="Gene3D" id="3.40.50.300">
    <property type="entry name" value="P-loop containing nucleotide triphosphate hydrolases"/>
    <property type="match status" value="1"/>
</dbReference>
<dbReference type="PROSITE" id="PS00211">
    <property type="entry name" value="ABC_TRANSPORTER_1"/>
    <property type="match status" value="1"/>
</dbReference>
<dbReference type="GO" id="GO:0005524">
    <property type="term" value="F:ATP binding"/>
    <property type="evidence" value="ECO:0007669"/>
    <property type="project" value="UniProtKB-KW"/>
</dbReference>
<evidence type="ECO:0000256" key="1">
    <source>
        <dbReference type="ARBA" id="ARBA00005417"/>
    </source>
</evidence>
<protein>
    <recommendedName>
        <fullName evidence="5">ABC transporter domain-containing protein</fullName>
    </recommendedName>
</protein>
<evidence type="ECO:0000256" key="3">
    <source>
        <dbReference type="ARBA" id="ARBA00022741"/>
    </source>
</evidence>
<comment type="caution">
    <text evidence="6">The sequence shown here is derived from an EMBL/GenBank/DDBJ whole genome shotgun (WGS) entry which is preliminary data.</text>
</comment>
<sequence length="222" mass="25310">MQNIIEIENVSFSYSDTPVLENLNCNIQKGEIVGIIGSNGAGKTTLIKLMIGQLKPQKGSIKIFNFEMDKICKFHNIGYLSQSQDKSKVNFPATVLEVVMMNLYKQVGLFKFYKETHRQKAINALTLVGMQDYQKRLISELSGGQRQRVMIAKSIVNNPHILILDEPTTGVDKQSCDLIYELIKKLNQEFNLTVIIISHDTKNLKKYCTNLYELDYGKINRL</sequence>
<dbReference type="HOGENOM" id="CLU_000604_1_11_9"/>
<evidence type="ECO:0000256" key="4">
    <source>
        <dbReference type="ARBA" id="ARBA00022840"/>
    </source>
</evidence>
<reference evidence="6 7" key="1">
    <citation type="submission" date="2011-08" db="EMBL/GenBank/DDBJ databases">
        <title>The Genome Sequence of Eubacteriaceae bacterium CM5.</title>
        <authorList>
            <consortium name="The Broad Institute Genome Sequencing Platform"/>
            <person name="Earl A."/>
            <person name="Ward D."/>
            <person name="Feldgarden M."/>
            <person name="Gevers D."/>
            <person name="Sizova M."/>
            <person name="Hazen A."/>
            <person name="Epstein S."/>
            <person name="Young S.K."/>
            <person name="Zeng Q."/>
            <person name="Gargeya S."/>
            <person name="Fitzgerald M."/>
            <person name="Haas B."/>
            <person name="Abouelleil A."/>
            <person name="Alvarado L."/>
            <person name="Arachchi H.M."/>
            <person name="Berlin A."/>
            <person name="Brown A."/>
            <person name="Chapman S.B."/>
            <person name="Chen Z."/>
            <person name="Dunbar C."/>
            <person name="Freedman E."/>
            <person name="Gearin G."/>
            <person name="Gellesch M."/>
            <person name="Goldberg J."/>
            <person name="Griggs A."/>
            <person name="Gujja S."/>
            <person name="Heiman D."/>
            <person name="Howarth C."/>
            <person name="Larson L."/>
            <person name="Lui A."/>
            <person name="MacDonald P.J.P."/>
            <person name="Montmayeur A."/>
            <person name="Murphy C."/>
            <person name="Neiman D."/>
            <person name="Pearson M."/>
            <person name="Priest M."/>
            <person name="Roberts A."/>
            <person name="Saif S."/>
            <person name="Shea T."/>
            <person name="Shenoy N."/>
            <person name="Sisk P."/>
            <person name="Stolte C."/>
            <person name="Sykes S."/>
            <person name="Wortman J."/>
            <person name="Nusbaum C."/>
            <person name="Birren B."/>
        </authorList>
    </citation>
    <scope>NUCLEOTIDE SEQUENCE [LARGE SCALE GENOMIC DNA]</scope>
    <source>
        <strain evidence="6 7">CM5</strain>
    </source>
</reference>
<dbReference type="PANTHER" id="PTHR42734:SF17">
    <property type="entry name" value="METAL TRANSPORT SYSTEM ATP-BINDING PROTEIN TM_0124-RELATED"/>
    <property type="match status" value="1"/>
</dbReference>
<dbReference type="EMBL" id="AFZG01000041">
    <property type="protein sequence ID" value="EHL18744.1"/>
    <property type="molecule type" value="Genomic_DNA"/>
</dbReference>
<evidence type="ECO:0000256" key="2">
    <source>
        <dbReference type="ARBA" id="ARBA00022448"/>
    </source>
</evidence>
<dbReference type="RefSeq" id="WP_009528676.1">
    <property type="nucleotide sequence ID" value="NZ_JH414597.1"/>
</dbReference>
<dbReference type="InterPro" id="IPR027417">
    <property type="entry name" value="P-loop_NTPase"/>
</dbReference>
<dbReference type="Pfam" id="PF00005">
    <property type="entry name" value="ABC_tran"/>
    <property type="match status" value="1"/>
</dbReference>
<name>G9XE86_9FIRM</name>
<dbReference type="STRING" id="796937.HMPREF9630_00032"/>
<dbReference type="InterPro" id="IPR003439">
    <property type="entry name" value="ABC_transporter-like_ATP-bd"/>
</dbReference>